<evidence type="ECO:0000313" key="1">
    <source>
        <dbReference type="EMBL" id="RDK84278.1"/>
    </source>
</evidence>
<organism evidence="1 2">
    <name type="scientific">Marinirhabdus gelatinilytica</name>
    <dbReference type="NCBI Taxonomy" id="1703343"/>
    <lineage>
        <taxon>Bacteria</taxon>
        <taxon>Pseudomonadati</taxon>
        <taxon>Bacteroidota</taxon>
        <taxon>Flavobacteriia</taxon>
        <taxon>Flavobacteriales</taxon>
        <taxon>Flavobacteriaceae</taxon>
    </lineage>
</organism>
<proteinExistence type="predicted"/>
<comment type="caution">
    <text evidence="1">The sequence shown here is derived from an EMBL/GenBank/DDBJ whole genome shotgun (WGS) entry which is preliminary data.</text>
</comment>
<keyword evidence="2" id="KW-1185">Reference proteome</keyword>
<protein>
    <recommendedName>
        <fullName evidence="3">Methyltransferase family protein</fullName>
    </recommendedName>
</protein>
<reference evidence="1 2" key="1">
    <citation type="submission" date="2018-07" db="EMBL/GenBank/DDBJ databases">
        <title>Genomic Encyclopedia of Type Strains, Phase IV (KMG-IV): sequencing the most valuable type-strain genomes for metagenomic binning, comparative biology and taxonomic classification.</title>
        <authorList>
            <person name="Goeker M."/>
        </authorList>
    </citation>
    <scope>NUCLEOTIDE SEQUENCE [LARGE SCALE GENOMIC DNA]</scope>
    <source>
        <strain evidence="1 2">DSM 101478</strain>
    </source>
</reference>
<name>A0A370Q7B4_9FLAO</name>
<dbReference type="Proteomes" id="UP000255317">
    <property type="component" value="Unassembled WGS sequence"/>
</dbReference>
<sequence>MDLNFLPKNMYEGNYPKKRYEHTIKFLKEHVPVDKTILDLGVANPFTEIMKAEGYTVNNTTGEDLDIDTSRVQQKDYDVLTAFEIFEHLVSPFNVLKDCQANKLVASVPLKLWFASAYKSKTDKWDRHYHEFEDWQFDWLLEKAGWIIKKREKFTNPVKKIGFRPILRRFTPRYYLVYAERNKNT</sequence>
<dbReference type="AlphaFoldDB" id="A0A370Q7B4"/>
<gene>
    <name evidence="1" type="ORF">C8D94_105123</name>
</gene>
<dbReference type="SUPFAM" id="SSF53335">
    <property type="entry name" value="S-adenosyl-L-methionine-dependent methyltransferases"/>
    <property type="match status" value="1"/>
</dbReference>
<evidence type="ECO:0000313" key="2">
    <source>
        <dbReference type="Proteomes" id="UP000255317"/>
    </source>
</evidence>
<dbReference type="InterPro" id="IPR029063">
    <property type="entry name" value="SAM-dependent_MTases_sf"/>
</dbReference>
<accession>A0A370Q7B4</accession>
<dbReference type="Gene3D" id="3.40.50.150">
    <property type="entry name" value="Vaccinia Virus protein VP39"/>
    <property type="match status" value="1"/>
</dbReference>
<evidence type="ECO:0008006" key="3">
    <source>
        <dbReference type="Google" id="ProtNLM"/>
    </source>
</evidence>
<dbReference type="EMBL" id="QRAO01000005">
    <property type="protein sequence ID" value="RDK84278.1"/>
    <property type="molecule type" value="Genomic_DNA"/>
</dbReference>